<feature type="compositionally biased region" description="Acidic residues" evidence="1">
    <location>
        <begin position="697"/>
        <end position="732"/>
    </location>
</feature>
<feature type="compositionally biased region" description="Low complexity" evidence="1">
    <location>
        <begin position="1788"/>
        <end position="1811"/>
    </location>
</feature>
<feature type="region of interest" description="Disordered" evidence="1">
    <location>
        <begin position="198"/>
        <end position="299"/>
    </location>
</feature>
<comment type="caution">
    <text evidence="5">The sequence shown here is derived from an EMBL/GenBank/DDBJ whole genome shotgun (WGS) entry which is preliminary data.</text>
</comment>
<feature type="compositionally biased region" description="Basic and acidic residues" evidence="1">
    <location>
        <begin position="1477"/>
        <end position="1493"/>
    </location>
</feature>
<feature type="region of interest" description="Disordered" evidence="1">
    <location>
        <begin position="1402"/>
        <end position="1429"/>
    </location>
</feature>
<reference evidence="5" key="1">
    <citation type="submission" date="2023-08" db="EMBL/GenBank/DDBJ databases">
        <authorList>
            <person name="Chen Y."/>
            <person name="Shah S."/>
            <person name="Dougan E. K."/>
            <person name="Thang M."/>
            <person name="Chan C."/>
        </authorList>
    </citation>
    <scope>NUCLEOTIDE SEQUENCE</scope>
</reference>
<dbReference type="InterPro" id="IPR002048">
    <property type="entry name" value="EF_hand_dom"/>
</dbReference>
<gene>
    <name evidence="5" type="ORF">EVOR1521_LOCUS26409</name>
</gene>
<proteinExistence type="predicted"/>
<dbReference type="EMBL" id="CAUJNA010003511">
    <property type="protein sequence ID" value="CAJ1403828.1"/>
    <property type="molecule type" value="Genomic_DNA"/>
</dbReference>
<dbReference type="SUPFAM" id="SSF47473">
    <property type="entry name" value="EF-hand"/>
    <property type="match status" value="1"/>
</dbReference>
<dbReference type="Pfam" id="PF00397">
    <property type="entry name" value="WW"/>
    <property type="match status" value="1"/>
</dbReference>
<feature type="region of interest" description="Disordered" evidence="1">
    <location>
        <begin position="1312"/>
        <end position="1382"/>
    </location>
</feature>
<dbReference type="InterPro" id="IPR015940">
    <property type="entry name" value="UBA"/>
</dbReference>
<feature type="region of interest" description="Disordered" evidence="1">
    <location>
        <begin position="797"/>
        <end position="823"/>
    </location>
</feature>
<feature type="compositionally biased region" description="Basic and acidic residues" evidence="1">
    <location>
        <begin position="1449"/>
        <end position="1471"/>
    </location>
</feature>
<feature type="domain" description="WW" evidence="2">
    <location>
        <begin position="47"/>
        <end position="80"/>
    </location>
</feature>
<feature type="region of interest" description="Disordered" evidence="1">
    <location>
        <begin position="1449"/>
        <end position="1493"/>
    </location>
</feature>
<feature type="domain" description="EF-hand" evidence="4">
    <location>
        <begin position="1175"/>
        <end position="1210"/>
    </location>
</feature>
<sequence length="2029" mass="226551">MAPKRKPKPPQTFHPHALVAEAHAKSIGLDAAADPAAFQFLCKVLERPLPEPWTEHADQKGRIFYWNKASRSSVWQHPMAPSHKALLRSFQRLSQAKPAEKQAIIEEELEAFRAQGEEELSQWRKNAAADGTPYFYKVGTQLTRWDDPRDELMGHMELRVDALQALIDEERLPELDFAVGSPMDSLDDLGEPKALPELEAELSLPPTGTVAVESEGEARRKKKETQWEGQAEEDTPTSKKKKKNRREEDKGSRSSTPAGLEAPSRPRSRSAERPGRSASKSQYPEAQEQLRQMGFAKRAAREALAASRGDLDKALRLLLEAAENSEEKPSAEVLERIHSRGASPAGSDQRSRRGSRGASPVSGRGRGNLQPPSSPSLARDLAMGGAEEEDVRKAVIPDAMAVTLGMCLQDGSDMALYQMLKPLFLTDLPLPWEVHRQDHGRHDFYHAGIREYRREHPMTSFFQELLSFLRSNTATCEPITELLEVQIFRDASPEVVRYRLGIWEGPMVDEAGGLRFVRQWPGRDAASAQRNERYDDPRLEAAANISFRLGGWLHLWRGFSHEPFPLLPGRLKALCQQLGEAVVTAPGMATTQMIAHMEELLPRLEPPTPPARPVVPELSPEEEALQPMVAALLAKAYSEAIGEASRREMEMMLQDGRLPGDSDDFAARITCNVAYFAAQAIVANLEHEEWAARQFPPEEDLEEFPEDFDDDPFEEEDEEEEEAETSEEEIEEIGERKIESEEELEEEEEDPEDVVALQEDEDQEVEETDDVKPTIPKCKGFLACLETDHTAWARENMRPWTPPSRRPTVSSPKAMWPESPKVSALHRPRLGRQATLWARTNFGDEAEAEVPVMEVAEALLAHAMACPAVDEQEQVAQALLGHVRGDLEVSAESGSKEEKDEEKEQEPASLEQDPAEETREEPREEPHEEPHEQPHEQPHEEEERPQELEESTVAPQSQAQDLESPHWLEVELSPDLQGQVDAFTERLREATTTFNHSTGDDGSYDVDEFLFSAGWNWSTSQPESSEAFRSGRADLARASILDPLTLLESSPQDYESVSRGCAARPPSPNRGKMRLAWYLEDAKEPGSAGFVPRSARPRSSSPRMVRQAPKNAKAQAANARVSRRGVGKPPPKAKLEQRPPSADCYTRPRSEGLLPNRPAPAAVEAAKSTKRFLSRTCGTMQAALATFDPNGDGRFSREEWALGLQKLDFTVSYDAQEIFTVLDKRQHHMLTLSDLLDYCSGVPVDTGMPGPGLRGTISELFQEVMQEELGKIVQEALGEVAMASLQHPSGPAQALPDVLGFVRYLQEKRKQQALEEASSPKYADRFEDESESESTDSEDDTDSEGGEVSEGEEETVQKLKEQLGRAPTPEETRREATAKSTMDKHLVRAALFQLGEELGRAPTREEVAQKKLQDQLGREPTAKETQKEVKKISKVEKRLANQAEAKLSEELGRVPTREEVANRKLQEELGREPTTSELHEETARTKGRTKEERAAVRKDIAHTMTVADQLRQLLGREATVEEVAEKKLEEKLQRPPLEHERAEAMVHVAVHQEQVQEKVQEKLKNQLGRQPTPEETRREAAVTAATDKRLVSQALAQLGVELGRVPTREEVAQKKLQDQLGREPTAKETQKEVKKIAKVEKRLANQAEAKLSEELGRVPTREEVANQKLKEELGREPTTSELHEETARTKGRTKEERAAVRKDVAHTMMVADQLRQLLGREATVEEVAEKKLEEKLQRPPLEHERAEAMVHIAVHQEWHQEKMQLQLRKPDSSSSQRTTQSEARASKGGSSPSRGSSPTSRGNSSPNSRSTSRQDKRGGKKKGRSLMELLTHSFKEDSDGPLDLNWAEAALEGPSTTKGSVDPKEEIAKAKKKLKKKDDRKKVKSHSPVRHLTRDQLPMAKFLGYGFVEREDFGNIPEAKLPAFVPRPPSEICKTYGHIFQILADPRVKKLKVEKKKQVHMPRTDGFGSKSSPNLTHLTDSTASSTGQVALPPLGGSKSSKLELRNSSSGIDAECRRVPGALRAQGSGS</sequence>
<dbReference type="SUPFAM" id="SSF51045">
    <property type="entry name" value="WW domain"/>
    <property type="match status" value="1"/>
</dbReference>
<feature type="compositionally biased region" description="Polar residues" evidence="1">
    <location>
        <begin position="1969"/>
        <end position="1988"/>
    </location>
</feature>
<feature type="region of interest" description="Disordered" evidence="1">
    <location>
        <begin position="1761"/>
        <end position="1823"/>
    </location>
</feature>
<feature type="compositionally biased region" description="Acidic residues" evidence="1">
    <location>
        <begin position="740"/>
        <end position="769"/>
    </location>
</feature>
<evidence type="ECO:0000259" key="4">
    <source>
        <dbReference type="PROSITE" id="PS50222"/>
    </source>
</evidence>
<evidence type="ECO:0000313" key="6">
    <source>
        <dbReference type="Proteomes" id="UP001178507"/>
    </source>
</evidence>
<feature type="domain" description="UBA" evidence="3">
    <location>
        <begin position="281"/>
        <end position="321"/>
    </location>
</feature>
<organism evidence="5 6">
    <name type="scientific">Effrenium voratum</name>
    <dbReference type="NCBI Taxonomy" id="2562239"/>
    <lineage>
        <taxon>Eukaryota</taxon>
        <taxon>Sar</taxon>
        <taxon>Alveolata</taxon>
        <taxon>Dinophyceae</taxon>
        <taxon>Suessiales</taxon>
        <taxon>Symbiodiniaceae</taxon>
        <taxon>Effrenium</taxon>
    </lineage>
</organism>
<name>A0AA36JF31_9DINO</name>
<dbReference type="GO" id="GO:0005509">
    <property type="term" value="F:calcium ion binding"/>
    <property type="evidence" value="ECO:0007669"/>
    <property type="project" value="InterPro"/>
</dbReference>
<feature type="compositionally biased region" description="Basic and acidic residues" evidence="1">
    <location>
        <begin position="916"/>
        <end position="947"/>
    </location>
</feature>
<feature type="region of interest" description="Disordered" evidence="1">
    <location>
        <begin position="1954"/>
        <end position="2029"/>
    </location>
</feature>
<dbReference type="PROSITE" id="PS01159">
    <property type="entry name" value="WW_DOMAIN_1"/>
    <property type="match status" value="1"/>
</dbReference>
<keyword evidence="6" id="KW-1185">Reference proteome</keyword>
<protein>
    <submittedName>
        <fullName evidence="5">Uncharacterized protein</fullName>
    </submittedName>
</protein>
<dbReference type="InterPro" id="IPR009060">
    <property type="entry name" value="UBA-like_sf"/>
</dbReference>
<dbReference type="PROSITE" id="PS50222">
    <property type="entry name" value="EF_HAND_2"/>
    <property type="match status" value="1"/>
</dbReference>
<feature type="region of interest" description="Disordered" evidence="1">
    <location>
        <begin position="696"/>
        <end position="773"/>
    </location>
</feature>
<dbReference type="InterPro" id="IPR036020">
    <property type="entry name" value="WW_dom_sf"/>
</dbReference>
<feature type="region of interest" description="Disordered" evidence="1">
    <location>
        <begin position="1085"/>
        <end position="1157"/>
    </location>
</feature>
<feature type="compositionally biased region" description="Low complexity" evidence="1">
    <location>
        <begin position="1092"/>
        <end position="1120"/>
    </location>
</feature>
<dbReference type="Gene3D" id="1.10.8.10">
    <property type="entry name" value="DNA helicase RuvA subunit, C-terminal domain"/>
    <property type="match status" value="1"/>
</dbReference>
<dbReference type="InterPro" id="IPR011992">
    <property type="entry name" value="EF-hand-dom_pair"/>
</dbReference>
<dbReference type="InterPro" id="IPR001202">
    <property type="entry name" value="WW_dom"/>
</dbReference>
<feature type="compositionally biased region" description="Polar residues" evidence="1">
    <location>
        <begin position="1772"/>
        <end position="1783"/>
    </location>
</feature>
<dbReference type="SMART" id="SM00165">
    <property type="entry name" value="UBA"/>
    <property type="match status" value="1"/>
</dbReference>
<feature type="region of interest" description="Disordered" evidence="1">
    <location>
        <begin position="888"/>
        <end position="961"/>
    </location>
</feature>
<dbReference type="SMART" id="SM00456">
    <property type="entry name" value="WW"/>
    <property type="match status" value="2"/>
</dbReference>
<dbReference type="PROSITE" id="PS50020">
    <property type="entry name" value="WW_DOMAIN_2"/>
    <property type="match status" value="2"/>
</dbReference>
<feature type="region of interest" description="Disordered" evidence="1">
    <location>
        <begin position="337"/>
        <end position="384"/>
    </location>
</feature>
<dbReference type="Pfam" id="PF00627">
    <property type="entry name" value="UBA"/>
    <property type="match status" value="1"/>
</dbReference>
<dbReference type="CDD" id="cd00201">
    <property type="entry name" value="WW"/>
    <property type="match status" value="2"/>
</dbReference>
<dbReference type="SUPFAM" id="SSF46934">
    <property type="entry name" value="UBA-like"/>
    <property type="match status" value="1"/>
</dbReference>
<feature type="compositionally biased region" description="Acidic residues" evidence="1">
    <location>
        <begin position="1326"/>
        <end position="1354"/>
    </location>
</feature>
<dbReference type="Gene3D" id="1.10.238.10">
    <property type="entry name" value="EF-hand"/>
    <property type="match status" value="1"/>
</dbReference>
<evidence type="ECO:0000256" key="1">
    <source>
        <dbReference type="SAM" id="MobiDB-lite"/>
    </source>
</evidence>
<feature type="domain" description="WW" evidence="2">
    <location>
        <begin position="117"/>
        <end position="150"/>
    </location>
</feature>
<dbReference type="Gene3D" id="2.20.70.10">
    <property type="match status" value="1"/>
</dbReference>
<dbReference type="PROSITE" id="PS50030">
    <property type="entry name" value="UBA"/>
    <property type="match status" value="1"/>
</dbReference>
<accession>A0AA36JF31</accession>
<feature type="region of interest" description="Disordered" evidence="1">
    <location>
        <begin position="1853"/>
        <end position="1889"/>
    </location>
</feature>
<evidence type="ECO:0000259" key="3">
    <source>
        <dbReference type="PROSITE" id="PS50030"/>
    </source>
</evidence>
<feature type="compositionally biased region" description="Basic and acidic residues" evidence="1">
    <location>
        <begin position="1681"/>
        <end position="1698"/>
    </location>
</feature>
<dbReference type="Proteomes" id="UP001178507">
    <property type="component" value="Unassembled WGS sequence"/>
</dbReference>
<evidence type="ECO:0000259" key="2">
    <source>
        <dbReference type="PROSITE" id="PS50020"/>
    </source>
</evidence>
<feature type="region of interest" description="Disordered" evidence="1">
    <location>
        <begin position="1670"/>
        <end position="1698"/>
    </location>
</feature>
<feature type="compositionally biased region" description="Basic and acidic residues" evidence="1">
    <location>
        <begin position="1355"/>
        <end position="1382"/>
    </location>
</feature>
<evidence type="ECO:0000313" key="5">
    <source>
        <dbReference type="EMBL" id="CAJ1403828.1"/>
    </source>
</evidence>